<name>A0A382UKM6_9ZZZZ</name>
<dbReference type="Pfam" id="PF01019">
    <property type="entry name" value="G_glu_transpept"/>
    <property type="match status" value="1"/>
</dbReference>
<evidence type="ECO:0008006" key="2">
    <source>
        <dbReference type="Google" id="ProtNLM"/>
    </source>
</evidence>
<sequence>VTGRNYVVTSGHYLATAAGFRIMEAGGNAIDAAAAMCFCLNLVEPQSNGVGGEVPTLIYSAKEKKVYALSGMGWSPAAFTIDWCRDHDIDLIPGDGYLPACVPAVVGSWAEAVARLGTMSFAEILSPAIDLAENGFPVYAGLHSALKSHADKYRERYPSTARVYLPDGEVPAIGQLLRCPDWARTLRALCAAEKGAAGRGRIAGIEAARDAFYKGEIAEKIIDFIHAEAVDDA</sequence>
<protein>
    <recommendedName>
        <fullName evidence="2">Gamma-glutamyltransferase</fullName>
    </recommendedName>
</protein>
<feature type="non-terminal residue" evidence="1">
    <location>
        <position position="233"/>
    </location>
</feature>
<gene>
    <name evidence="1" type="ORF">METZ01_LOCUS387680</name>
</gene>
<dbReference type="EMBL" id="UINC01144978">
    <property type="protein sequence ID" value="SVD34826.1"/>
    <property type="molecule type" value="Genomic_DNA"/>
</dbReference>
<evidence type="ECO:0000313" key="1">
    <source>
        <dbReference type="EMBL" id="SVD34826.1"/>
    </source>
</evidence>
<dbReference type="InterPro" id="IPR029055">
    <property type="entry name" value="Ntn_hydrolases_N"/>
</dbReference>
<dbReference type="PANTHER" id="PTHR43881:SF1">
    <property type="entry name" value="GAMMA-GLUTAMYLTRANSPEPTIDASE (AFU_ORTHOLOGUE AFUA_4G13580)"/>
    <property type="match status" value="1"/>
</dbReference>
<organism evidence="1">
    <name type="scientific">marine metagenome</name>
    <dbReference type="NCBI Taxonomy" id="408172"/>
    <lineage>
        <taxon>unclassified sequences</taxon>
        <taxon>metagenomes</taxon>
        <taxon>ecological metagenomes</taxon>
    </lineage>
</organism>
<dbReference type="AlphaFoldDB" id="A0A382UKM6"/>
<dbReference type="PRINTS" id="PR01210">
    <property type="entry name" value="GGTRANSPTASE"/>
</dbReference>
<dbReference type="SUPFAM" id="SSF56235">
    <property type="entry name" value="N-terminal nucleophile aminohydrolases (Ntn hydrolases)"/>
    <property type="match status" value="1"/>
</dbReference>
<feature type="non-terminal residue" evidence="1">
    <location>
        <position position="1"/>
    </location>
</feature>
<reference evidence="1" key="1">
    <citation type="submission" date="2018-05" db="EMBL/GenBank/DDBJ databases">
        <authorList>
            <person name="Lanie J.A."/>
            <person name="Ng W.-L."/>
            <person name="Kazmierczak K.M."/>
            <person name="Andrzejewski T.M."/>
            <person name="Davidsen T.M."/>
            <person name="Wayne K.J."/>
            <person name="Tettelin H."/>
            <person name="Glass J.I."/>
            <person name="Rusch D."/>
            <person name="Podicherti R."/>
            <person name="Tsui H.-C.T."/>
            <person name="Winkler M.E."/>
        </authorList>
    </citation>
    <scope>NUCLEOTIDE SEQUENCE</scope>
</reference>
<proteinExistence type="predicted"/>
<dbReference type="InterPro" id="IPR052896">
    <property type="entry name" value="GGT-like_enzyme"/>
</dbReference>
<dbReference type="PANTHER" id="PTHR43881">
    <property type="entry name" value="GAMMA-GLUTAMYLTRANSPEPTIDASE (AFU_ORTHOLOGUE AFUA_4G13580)"/>
    <property type="match status" value="1"/>
</dbReference>
<accession>A0A382UKM6</accession>